<proteinExistence type="predicted"/>
<sequence>MLRKVFIVLVLLLLSAGVAAAGDFDLMLKEINLEASADLGGYKASLALEFGASDKTVSLLLVKEGMKPGDAYMALRLSYMTGKPLATIVGEFKRSKGKGWGVIAKKLGIKPGSREFHALKQRVGNDKGKVKDKGKGKGKGKK</sequence>
<accession>A0A0F9E7B8</accession>
<dbReference type="EMBL" id="LAZR01036108">
    <property type="protein sequence ID" value="KKL25731.1"/>
    <property type="molecule type" value="Genomic_DNA"/>
</dbReference>
<feature type="region of interest" description="Disordered" evidence="1">
    <location>
        <begin position="118"/>
        <end position="142"/>
    </location>
</feature>
<reference evidence="2" key="1">
    <citation type="journal article" date="2015" name="Nature">
        <title>Complex archaea that bridge the gap between prokaryotes and eukaryotes.</title>
        <authorList>
            <person name="Spang A."/>
            <person name="Saw J.H."/>
            <person name="Jorgensen S.L."/>
            <person name="Zaremba-Niedzwiedzka K."/>
            <person name="Martijn J."/>
            <person name="Lind A.E."/>
            <person name="van Eijk R."/>
            <person name="Schleper C."/>
            <person name="Guy L."/>
            <person name="Ettema T.J."/>
        </authorList>
    </citation>
    <scope>NUCLEOTIDE SEQUENCE</scope>
</reference>
<evidence type="ECO:0000256" key="1">
    <source>
        <dbReference type="SAM" id="MobiDB-lite"/>
    </source>
</evidence>
<evidence type="ECO:0000313" key="2">
    <source>
        <dbReference type="EMBL" id="KKL25731.1"/>
    </source>
</evidence>
<feature type="compositionally biased region" description="Basic and acidic residues" evidence="1">
    <location>
        <begin position="118"/>
        <end position="135"/>
    </location>
</feature>
<name>A0A0F9E7B8_9ZZZZ</name>
<comment type="caution">
    <text evidence="2">The sequence shown here is derived from an EMBL/GenBank/DDBJ whole genome shotgun (WGS) entry which is preliminary data.</text>
</comment>
<dbReference type="AlphaFoldDB" id="A0A0F9E7B8"/>
<gene>
    <name evidence="2" type="ORF">LCGC14_2402350</name>
</gene>
<organism evidence="2">
    <name type="scientific">marine sediment metagenome</name>
    <dbReference type="NCBI Taxonomy" id="412755"/>
    <lineage>
        <taxon>unclassified sequences</taxon>
        <taxon>metagenomes</taxon>
        <taxon>ecological metagenomes</taxon>
    </lineage>
</organism>
<protein>
    <submittedName>
        <fullName evidence="2">Uncharacterized protein</fullName>
    </submittedName>
</protein>